<organism evidence="6 7">
    <name type="scientific">Popillia japonica</name>
    <name type="common">Japanese beetle</name>
    <dbReference type="NCBI Taxonomy" id="7064"/>
    <lineage>
        <taxon>Eukaryota</taxon>
        <taxon>Metazoa</taxon>
        <taxon>Ecdysozoa</taxon>
        <taxon>Arthropoda</taxon>
        <taxon>Hexapoda</taxon>
        <taxon>Insecta</taxon>
        <taxon>Pterygota</taxon>
        <taxon>Neoptera</taxon>
        <taxon>Endopterygota</taxon>
        <taxon>Coleoptera</taxon>
        <taxon>Polyphaga</taxon>
        <taxon>Scarabaeiformia</taxon>
        <taxon>Scarabaeidae</taxon>
        <taxon>Rutelinae</taxon>
        <taxon>Popillia</taxon>
    </lineage>
</organism>
<keyword evidence="4 5" id="KW-0472">Membrane</keyword>
<feature type="transmembrane region" description="Helical" evidence="5">
    <location>
        <begin position="190"/>
        <end position="209"/>
    </location>
</feature>
<evidence type="ECO:0000256" key="5">
    <source>
        <dbReference type="RuleBase" id="RU004379"/>
    </source>
</evidence>
<dbReference type="InterPro" id="IPR006214">
    <property type="entry name" value="Bax_inhibitor_1-related"/>
</dbReference>
<dbReference type="EMBL" id="JASPKY010000405">
    <property type="protein sequence ID" value="KAK9701890.1"/>
    <property type="molecule type" value="Genomic_DNA"/>
</dbReference>
<keyword evidence="2 5" id="KW-0812">Transmembrane</keyword>
<name>A0AAW1JFH9_POPJA</name>
<keyword evidence="3 5" id="KW-1133">Transmembrane helix</keyword>
<protein>
    <submittedName>
        <fullName evidence="6">Inhibitor of apoptosis-promoting Bax1</fullName>
    </submittedName>
</protein>
<evidence type="ECO:0000256" key="2">
    <source>
        <dbReference type="ARBA" id="ARBA00022692"/>
    </source>
</evidence>
<feature type="transmembrane region" description="Helical" evidence="5">
    <location>
        <begin position="165"/>
        <end position="184"/>
    </location>
</feature>
<evidence type="ECO:0000256" key="3">
    <source>
        <dbReference type="ARBA" id="ARBA00022989"/>
    </source>
</evidence>
<evidence type="ECO:0000313" key="7">
    <source>
        <dbReference type="Proteomes" id="UP001458880"/>
    </source>
</evidence>
<gene>
    <name evidence="6" type="ORF">QE152_g30291</name>
</gene>
<feature type="transmembrane region" description="Helical" evidence="5">
    <location>
        <begin position="134"/>
        <end position="153"/>
    </location>
</feature>
<feature type="transmembrane region" description="Helical" evidence="5">
    <location>
        <begin position="286"/>
        <end position="307"/>
    </location>
</feature>
<proteinExistence type="inferred from homology"/>
<sequence>MNNEPEPVSYNEKGEVIIHDLRQPKYEEQPQYYYDSRNDQYYRQQTVAGRPVYVQGPPPPPIDASRTPFIQARPPPEEFYDEGIFENSFSTTKIRNAFVRKVYLLLFVLLAFTAGVIALFVFEESVNQFARRYIIIGMVFMFISMGVYIALACSQRLRKQFPLNLFMLAIYTVIAAIGYGFLAAYYAPEVILFAALITAGVCLLITLIACQPWIDITGWGIYLCVIGMVAMIFGLVIMIIAWTVGLSKVLFIVYASIMALVFSLYFMWTTQLILGGKKYEMSPEEYVYAAIVLYVEVMTLFILIMQLCGIARQ</sequence>
<dbReference type="CDD" id="cd10428">
    <property type="entry name" value="LFG_like"/>
    <property type="match status" value="1"/>
</dbReference>
<dbReference type="PANTHER" id="PTHR23291">
    <property type="entry name" value="BAX INHIBITOR-RELATED"/>
    <property type="match status" value="1"/>
</dbReference>
<dbReference type="GO" id="GO:0005783">
    <property type="term" value="C:endoplasmic reticulum"/>
    <property type="evidence" value="ECO:0007669"/>
    <property type="project" value="TreeGrafter"/>
</dbReference>
<feature type="transmembrane region" description="Helical" evidence="5">
    <location>
        <begin position="251"/>
        <end position="274"/>
    </location>
</feature>
<keyword evidence="7" id="KW-1185">Reference proteome</keyword>
<feature type="transmembrane region" description="Helical" evidence="5">
    <location>
        <begin position="102"/>
        <end position="122"/>
    </location>
</feature>
<accession>A0AAW1JFH9</accession>
<reference evidence="6 7" key="1">
    <citation type="journal article" date="2024" name="BMC Genomics">
        <title>De novo assembly and annotation of Popillia japonica's genome with initial clues to its potential as an invasive pest.</title>
        <authorList>
            <person name="Cucini C."/>
            <person name="Boschi S."/>
            <person name="Funari R."/>
            <person name="Cardaioli E."/>
            <person name="Iannotti N."/>
            <person name="Marturano G."/>
            <person name="Paoli F."/>
            <person name="Bruttini M."/>
            <person name="Carapelli A."/>
            <person name="Frati F."/>
            <person name="Nardi F."/>
        </authorList>
    </citation>
    <scope>NUCLEOTIDE SEQUENCE [LARGE SCALE GENOMIC DNA]</scope>
    <source>
        <strain evidence="6">DMR45628</strain>
    </source>
</reference>
<comment type="similarity">
    <text evidence="5">Belongs to the BI1 family.</text>
</comment>
<evidence type="ECO:0000256" key="4">
    <source>
        <dbReference type="ARBA" id="ARBA00023136"/>
    </source>
</evidence>
<dbReference type="GO" id="GO:2001234">
    <property type="term" value="P:negative regulation of apoptotic signaling pathway"/>
    <property type="evidence" value="ECO:0007669"/>
    <property type="project" value="TreeGrafter"/>
</dbReference>
<dbReference type="AlphaFoldDB" id="A0AAW1JFH9"/>
<dbReference type="Proteomes" id="UP001458880">
    <property type="component" value="Unassembled WGS sequence"/>
</dbReference>
<dbReference type="GO" id="GO:0005794">
    <property type="term" value="C:Golgi apparatus"/>
    <property type="evidence" value="ECO:0007669"/>
    <property type="project" value="TreeGrafter"/>
</dbReference>
<dbReference type="Pfam" id="PF01027">
    <property type="entry name" value="Bax1-I"/>
    <property type="match status" value="1"/>
</dbReference>
<dbReference type="GO" id="GO:0016020">
    <property type="term" value="C:membrane"/>
    <property type="evidence" value="ECO:0007669"/>
    <property type="project" value="UniProtKB-SubCell"/>
</dbReference>
<evidence type="ECO:0000313" key="6">
    <source>
        <dbReference type="EMBL" id="KAK9701890.1"/>
    </source>
</evidence>
<dbReference type="PANTHER" id="PTHR23291:SF127">
    <property type="entry name" value="PROTEIN LIFEGUARD 1-LIKE"/>
    <property type="match status" value="1"/>
</dbReference>
<evidence type="ECO:0000256" key="1">
    <source>
        <dbReference type="ARBA" id="ARBA00004141"/>
    </source>
</evidence>
<comment type="caution">
    <text evidence="6">The sequence shown here is derived from an EMBL/GenBank/DDBJ whole genome shotgun (WGS) entry which is preliminary data.</text>
</comment>
<comment type="subcellular location">
    <subcellularLocation>
        <location evidence="1">Membrane</location>
        <topology evidence="1">Multi-pass membrane protein</topology>
    </subcellularLocation>
</comment>
<feature type="transmembrane region" description="Helical" evidence="5">
    <location>
        <begin position="221"/>
        <end position="245"/>
    </location>
</feature>